<keyword evidence="3" id="KW-1185">Reference proteome</keyword>
<dbReference type="InParanoid" id="A0A067N1S7"/>
<organism evidence="2 3">
    <name type="scientific">Botryobasidium botryosum (strain FD-172 SS1)</name>
    <dbReference type="NCBI Taxonomy" id="930990"/>
    <lineage>
        <taxon>Eukaryota</taxon>
        <taxon>Fungi</taxon>
        <taxon>Dikarya</taxon>
        <taxon>Basidiomycota</taxon>
        <taxon>Agaricomycotina</taxon>
        <taxon>Agaricomycetes</taxon>
        <taxon>Cantharellales</taxon>
        <taxon>Botryobasidiaceae</taxon>
        <taxon>Botryobasidium</taxon>
    </lineage>
</organism>
<dbReference type="EMBL" id="KL198016">
    <property type="protein sequence ID" value="KDQ21958.1"/>
    <property type="molecule type" value="Genomic_DNA"/>
</dbReference>
<dbReference type="Proteomes" id="UP000027195">
    <property type="component" value="Unassembled WGS sequence"/>
</dbReference>
<evidence type="ECO:0000256" key="1">
    <source>
        <dbReference type="SAM" id="MobiDB-lite"/>
    </source>
</evidence>
<proteinExistence type="predicted"/>
<evidence type="ECO:0000313" key="2">
    <source>
        <dbReference type="EMBL" id="KDQ21958.1"/>
    </source>
</evidence>
<evidence type="ECO:0000313" key="3">
    <source>
        <dbReference type="Proteomes" id="UP000027195"/>
    </source>
</evidence>
<reference evidence="3" key="1">
    <citation type="journal article" date="2014" name="Proc. Natl. Acad. Sci. U.S.A.">
        <title>Extensive sampling of basidiomycete genomes demonstrates inadequacy of the white-rot/brown-rot paradigm for wood decay fungi.</title>
        <authorList>
            <person name="Riley R."/>
            <person name="Salamov A.A."/>
            <person name="Brown D.W."/>
            <person name="Nagy L.G."/>
            <person name="Floudas D."/>
            <person name="Held B.W."/>
            <person name="Levasseur A."/>
            <person name="Lombard V."/>
            <person name="Morin E."/>
            <person name="Otillar R."/>
            <person name="Lindquist E.A."/>
            <person name="Sun H."/>
            <person name="LaButti K.M."/>
            <person name="Schmutz J."/>
            <person name="Jabbour D."/>
            <person name="Luo H."/>
            <person name="Baker S.E."/>
            <person name="Pisabarro A.G."/>
            <person name="Walton J.D."/>
            <person name="Blanchette R.A."/>
            <person name="Henrissat B."/>
            <person name="Martin F."/>
            <person name="Cullen D."/>
            <person name="Hibbett D.S."/>
            <person name="Grigoriev I.V."/>
        </authorList>
    </citation>
    <scope>NUCLEOTIDE SEQUENCE [LARGE SCALE GENOMIC DNA]</scope>
    <source>
        <strain evidence="3">FD-172 SS1</strain>
    </source>
</reference>
<sequence length="79" mass="8394">MGSSGVPCACFPTGVACMLCNICQAFRPPGPPSILGFQVRDRPRALPVFPDPHQTQNNGGYCDQAQGEVGATQENDEWG</sequence>
<protein>
    <submittedName>
        <fullName evidence="2">Uncharacterized protein</fullName>
    </submittedName>
</protein>
<feature type="region of interest" description="Disordered" evidence="1">
    <location>
        <begin position="45"/>
        <end position="79"/>
    </location>
</feature>
<dbReference type="AlphaFoldDB" id="A0A067N1S7"/>
<name>A0A067N1S7_BOTB1</name>
<dbReference type="HOGENOM" id="CLU_2605699_0_0_1"/>
<accession>A0A067N1S7</accession>
<gene>
    <name evidence="2" type="ORF">BOTBODRAFT_218028</name>
</gene>